<dbReference type="PANTHER" id="PTHR31668:SF20">
    <property type="entry name" value="ZN(II)2CYS6 TRANSCRIPTION FACTOR (EUROFUNG)"/>
    <property type="match status" value="1"/>
</dbReference>
<dbReference type="Pfam" id="PF04082">
    <property type="entry name" value="Fungal_trans"/>
    <property type="match status" value="1"/>
</dbReference>
<feature type="compositionally biased region" description="Basic and acidic residues" evidence="2">
    <location>
        <begin position="523"/>
        <end position="536"/>
    </location>
</feature>
<dbReference type="SMART" id="SM00906">
    <property type="entry name" value="Fungal_trans"/>
    <property type="match status" value="1"/>
</dbReference>
<protein>
    <recommendedName>
        <fullName evidence="3">Xylanolytic transcriptional activator regulatory domain-containing protein</fullName>
    </recommendedName>
</protein>
<dbReference type="EMBL" id="JAVHNR010000004">
    <property type="protein sequence ID" value="KAK6345778.1"/>
    <property type="molecule type" value="Genomic_DNA"/>
</dbReference>
<reference evidence="4 5" key="1">
    <citation type="submission" date="2019-10" db="EMBL/GenBank/DDBJ databases">
        <authorList>
            <person name="Palmer J.M."/>
        </authorList>
    </citation>
    <scope>NUCLEOTIDE SEQUENCE [LARGE SCALE GENOMIC DNA]</scope>
    <source>
        <strain evidence="4 5">TWF718</strain>
    </source>
</reference>
<sequence length="543" mass="61017">MDTSRPYPALEVPIDVSSNSSIESPDHGYHICTQVDDSRAYHGFINNTMDDLAAQGAVGEKNLSTKDLVGDAFIYEPSICPSPVTARTPTNITFSIFAPYIKLFLEYLYPIMPVFDRNILLADLTFRIDDPSLLSLEEMALFSALSAAVIVQLNIIAEDENATPKGSPLDFDGAKDPTKMGTTAESFISQCLSVRQRSNFIDSPTINWLLTSFFLFDYYGNLQEHTTAWYYLREAMGLALELRLDVEELYRTEEPSESQRRKRIFWLLFITERGYALQRRRTVSLQPSISLPLIFDSENPRLLYGFVSLISLFKFVDRRFSHMCGNDSLSSSDGQPVEDADELSSWIVSFQENISRVSVPLPESIETQRVDIMVTRAWLHTVAWQLSVRLGLLTTCGDAKSNNVLHLRYPFVLAKELVTVISGTQAKSLEFHGDGMEQKISQIAMCLADVMACICNELEPDPNGRRTGESYLRVFLGLLSKFRGRRSSYLDSILTKALPFISDTPCNQPSILKEASATSQGKYPEDKSSTPPHDDTSVEYLLL</sequence>
<dbReference type="AlphaFoldDB" id="A0AAN8RNR1"/>
<dbReference type="GO" id="GO:0003677">
    <property type="term" value="F:DNA binding"/>
    <property type="evidence" value="ECO:0007669"/>
    <property type="project" value="InterPro"/>
</dbReference>
<keyword evidence="5" id="KW-1185">Reference proteome</keyword>
<dbReference type="GO" id="GO:0006351">
    <property type="term" value="P:DNA-templated transcription"/>
    <property type="evidence" value="ECO:0007669"/>
    <property type="project" value="InterPro"/>
</dbReference>
<evidence type="ECO:0000259" key="3">
    <source>
        <dbReference type="SMART" id="SM00906"/>
    </source>
</evidence>
<organism evidence="4 5">
    <name type="scientific">Orbilia javanica</name>
    <dbReference type="NCBI Taxonomy" id="47235"/>
    <lineage>
        <taxon>Eukaryota</taxon>
        <taxon>Fungi</taxon>
        <taxon>Dikarya</taxon>
        <taxon>Ascomycota</taxon>
        <taxon>Pezizomycotina</taxon>
        <taxon>Orbiliomycetes</taxon>
        <taxon>Orbiliales</taxon>
        <taxon>Orbiliaceae</taxon>
        <taxon>Orbilia</taxon>
    </lineage>
</organism>
<dbReference type="InterPro" id="IPR050797">
    <property type="entry name" value="Carb_Metab_Trans_Reg"/>
</dbReference>
<dbReference type="CDD" id="cd12148">
    <property type="entry name" value="fungal_TF_MHR"/>
    <property type="match status" value="1"/>
</dbReference>
<comment type="caution">
    <text evidence="4">The sequence shown here is derived from an EMBL/GenBank/DDBJ whole genome shotgun (WGS) entry which is preliminary data.</text>
</comment>
<dbReference type="PANTHER" id="PTHR31668">
    <property type="entry name" value="GLUCOSE TRANSPORT TRANSCRIPTION REGULATOR RGT1-RELATED-RELATED"/>
    <property type="match status" value="1"/>
</dbReference>
<proteinExistence type="predicted"/>
<dbReference type="GO" id="GO:0008270">
    <property type="term" value="F:zinc ion binding"/>
    <property type="evidence" value="ECO:0007669"/>
    <property type="project" value="InterPro"/>
</dbReference>
<name>A0AAN8RNR1_9PEZI</name>
<keyword evidence="1" id="KW-0539">Nucleus</keyword>
<accession>A0AAN8RNR1</accession>
<evidence type="ECO:0000256" key="1">
    <source>
        <dbReference type="ARBA" id="ARBA00023242"/>
    </source>
</evidence>
<feature type="domain" description="Xylanolytic transcriptional activator regulatory" evidence="3">
    <location>
        <begin position="228"/>
        <end position="298"/>
    </location>
</feature>
<evidence type="ECO:0000256" key="2">
    <source>
        <dbReference type="SAM" id="MobiDB-lite"/>
    </source>
</evidence>
<dbReference type="InterPro" id="IPR007219">
    <property type="entry name" value="XnlR_reg_dom"/>
</dbReference>
<evidence type="ECO:0000313" key="4">
    <source>
        <dbReference type="EMBL" id="KAK6345778.1"/>
    </source>
</evidence>
<dbReference type="Proteomes" id="UP001313282">
    <property type="component" value="Unassembled WGS sequence"/>
</dbReference>
<feature type="region of interest" description="Disordered" evidence="2">
    <location>
        <begin position="513"/>
        <end position="536"/>
    </location>
</feature>
<evidence type="ECO:0000313" key="5">
    <source>
        <dbReference type="Proteomes" id="UP001313282"/>
    </source>
</evidence>
<gene>
    <name evidence="4" type="ORF">TWF718_007684</name>
</gene>